<dbReference type="GO" id="GO:0005886">
    <property type="term" value="C:plasma membrane"/>
    <property type="evidence" value="ECO:0007669"/>
    <property type="project" value="TreeGrafter"/>
</dbReference>
<dbReference type="PROSITE" id="PS50887">
    <property type="entry name" value="GGDEF"/>
    <property type="match status" value="1"/>
</dbReference>
<organism evidence="5">
    <name type="scientific">Dictyoglomus thermophilum</name>
    <dbReference type="NCBI Taxonomy" id="14"/>
    <lineage>
        <taxon>Bacteria</taxon>
        <taxon>Pseudomonadati</taxon>
        <taxon>Dictyoglomota</taxon>
        <taxon>Dictyoglomia</taxon>
        <taxon>Dictyoglomales</taxon>
        <taxon>Dictyoglomaceae</taxon>
        <taxon>Dictyoglomus</taxon>
    </lineage>
</organism>
<keyword evidence="3" id="KW-0472">Membrane</keyword>
<dbReference type="EMBL" id="DTIN01000008">
    <property type="protein sequence ID" value="HFX12677.1"/>
    <property type="molecule type" value="Genomic_DNA"/>
</dbReference>
<comment type="catalytic activity">
    <reaction evidence="2">
        <text>2 GTP = 3',3'-c-di-GMP + 2 diphosphate</text>
        <dbReference type="Rhea" id="RHEA:24898"/>
        <dbReference type="ChEBI" id="CHEBI:33019"/>
        <dbReference type="ChEBI" id="CHEBI:37565"/>
        <dbReference type="ChEBI" id="CHEBI:58805"/>
        <dbReference type="EC" id="2.7.7.65"/>
    </reaction>
</comment>
<feature type="transmembrane region" description="Helical" evidence="3">
    <location>
        <begin position="64"/>
        <end position="85"/>
    </location>
</feature>
<dbReference type="EC" id="2.7.7.65" evidence="1"/>
<feature type="domain" description="GGDEF" evidence="4">
    <location>
        <begin position="159"/>
        <end position="281"/>
    </location>
</feature>
<dbReference type="InterPro" id="IPR029787">
    <property type="entry name" value="Nucleotide_cyclase"/>
</dbReference>
<feature type="transmembrane region" description="Helical" evidence="3">
    <location>
        <begin position="35"/>
        <end position="52"/>
    </location>
</feature>
<dbReference type="GO" id="GO:1902201">
    <property type="term" value="P:negative regulation of bacterial-type flagellum-dependent cell motility"/>
    <property type="evidence" value="ECO:0007669"/>
    <property type="project" value="TreeGrafter"/>
</dbReference>
<dbReference type="SUPFAM" id="SSF55073">
    <property type="entry name" value="Nucleotide cyclase"/>
    <property type="match status" value="1"/>
</dbReference>
<evidence type="ECO:0000256" key="1">
    <source>
        <dbReference type="ARBA" id="ARBA00012528"/>
    </source>
</evidence>
<proteinExistence type="predicted"/>
<dbReference type="GO" id="GO:0043709">
    <property type="term" value="P:cell adhesion involved in single-species biofilm formation"/>
    <property type="evidence" value="ECO:0007669"/>
    <property type="project" value="TreeGrafter"/>
</dbReference>
<dbReference type="PANTHER" id="PTHR45138">
    <property type="entry name" value="REGULATORY COMPONENTS OF SENSORY TRANSDUCTION SYSTEM"/>
    <property type="match status" value="1"/>
</dbReference>
<name>A0A7C3RL59_DICTH</name>
<dbReference type="Pfam" id="PF00990">
    <property type="entry name" value="GGDEF"/>
    <property type="match status" value="1"/>
</dbReference>
<feature type="transmembrane region" description="Helical" evidence="3">
    <location>
        <begin position="91"/>
        <end position="108"/>
    </location>
</feature>
<dbReference type="InterPro" id="IPR000160">
    <property type="entry name" value="GGDEF_dom"/>
</dbReference>
<dbReference type="SMART" id="SM00267">
    <property type="entry name" value="GGDEF"/>
    <property type="match status" value="1"/>
</dbReference>
<sequence>MERNFMKDNLIFSLLLIFWLLILIVIFSTSYNVNFINYLLFSALILNMLIAYNLRIVAGLITSLFLVFGYGSYLLYSIIVLNTISEFKLEYAFWLVSFPVGAFLSGSLEREFRVLKERLREFEEREKLVLLDDVTGFYNPFGFFQRLEEEIKRAQRYKETFSILYINIVDWKELKNIYGEDGYKSILRVIANEILKNTRTTDIKGRIEDGVLGIILPDTDINSVKIVKEKLHRALDKIIVEIGGKRRVISLKIKIGEAEFQEGEDTLIIWERAKDSSKYDV</sequence>
<dbReference type="AlphaFoldDB" id="A0A7C3RL59"/>
<feature type="transmembrane region" description="Helical" evidence="3">
    <location>
        <begin position="12"/>
        <end position="29"/>
    </location>
</feature>
<gene>
    <name evidence="5" type="ORF">ENW00_00720</name>
</gene>
<evidence type="ECO:0000259" key="4">
    <source>
        <dbReference type="PROSITE" id="PS50887"/>
    </source>
</evidence>
<protein>
    <recommendedName>
        <fullName evidence="1">diguanylate cyclase</fullName>
        <ecNumber evidence="1">2.7.7.65</ecNumber>
    </recommendedName>
</protein>
<evidence type="ECO:0000256" key="2">
    <source>
        <dbReference type="ARBA" id="ARBA00034247"/>
    </source>
</evidence>
<dbReference type="InterPro" id="IPR050469">
    <property type="entry name" value="Diguanylate_Cyclase"/>
</dbReference>
<dbReference type="NCBIfam" id="TIGR00254">
    <property type="entry name" value="GGDEF"/>
    <property type="match status" value="1"/>
</dbReference>
<comment type="caution">
    <text evidence="5">The sequence shown here is derived from an EMBL/GenBank/DDBJ whole genome shotgun (WGS) entry which is preliminary data.</text>
</comment>
<dbReference type="InterPro" id="IPR043128">
    <property type="entry name" value="Rev_trsase/Diguanyl_cyclase"/>
</dbReference>
<dbReference type="Gene3D" id="3.30.70.270">
    <property type="match status" value="1"/>
</dbReference>
<keyword evidence="3" id="KW-1133">Transmembrane helix</keyword>
<evidence type="ECO:0000256" key="3">
    <source>
        <dbReference type="SAM" id="Phobius"/>
    </source>
</evidence>
<dbReference type="PANTHER" id="PTHR45138:SF9">
    <property type="entry name" value="DIGUANYLATE CYCLASE DGCM-RELATED"/>
    <property type="match status" value="1"/>
</dbReference>
<accession>A0A7C3RL59</accession>
<dbReference type="GO" id="GO:0052621">
    <property type="term" value="F:diguanylate cyclase activity"/>
    <property type="evidence" value="ECO:0007669"/>
    <property type="project" value="UniProtKB-EC"/>
</dbReference>
<keyword evidence="3" id="KW-0812">Transmembrane</keyword>
<reference evidence="5" key="1">
    <citation type="journal article" date="2020" name="mSystems">
        <title>Genome- and Community-Level Interaction Insights into Carbon Utilization and Element Cycling Functions of Hydrothermarchaeota in Hydrothermal Sediment.</title>
        <authorList>
            <person name="Zhou Z."/>
            <person name="Liu Y."/>
            <person name="Xu W."/>
            <person name="Pan J."/>
            <person name="Luo Z.H."/>
            <person name="Li M."/>
        </authorList>
    </citation>
    <scope>NUCLEOTIDE SEQUENCE [LARGE SCALE GENOMIC DNA]</scope>
    <source>
        <strain evidence="5">SpSt-81</strain>
    </source>
</reference>
<evidence type="ECO:0000313" key="5">
    <source>
        <dbReference type="EMBL" id="HFX12677.1"/>
    </source>
</evidence>